<gene>
    <name evidence="2" type="ORF">A2924_00585</name>
</gene>
<organism evidence="2 3">
    <name type="scientific">Candidatus Giovannonibacteria bacterium RIFCSPLOWO2_01_FULL_44_16</name>
    <dbReference type="NCBI Taxonomy" id="1798348"/>
    <lineage>
        <taxon>Bacteria</taxon>
        <taxon>Candidatus Giovannoniibacteriota</taxon>
    </lineage>
</organism>
<dbReference type="AlphaFoldDB" id="A0A1F5X4X2"/>
<evidence type="ECO:0000259" key="1">
    <source>
        <dbReference type="Pfam" id="PF12728"/>
    </source>
</evidence>
<proteinExistence type="predicted"/>
<dbReference type="InterPro" id="IPR009061">
    <property type="entry name" value="DNA-bd_dom_put_sf"/>
</dbReference>
<accession>A0A1F5X4X2</accession>
<feature type="domain" description="Helix-turn-helix" evidence="1">
    <location>
        <begin position="10"/>
        <end position="60"/>
    </location>
</feature>
<evidence type="ECO:0000313" key="2">
    <source>
        <dbReference type="EMBL" id="OGF82910.1"/>
    </source>
</evidence>
<name>A0A1F5X4X2_9BACT</name>
<dbReference type="InterPro" id="IPR041657">
    <property type="entry name" value="HTH_17"/>
</dbReference>
<reference evidence="2 3" key="1">
    <citation type="journal article" date="2016" name="Nat. Commun.">
        <title>Thousands of microbial genomes shed light on interconnected biogeochemical processes in an aquifer system.</title>
        <authorList>
            <person name="Anantharaman K."/>
            <person name="Brown C.T."/>
            <person name="Hug L.A."/>
            <person name="Sharon I."/>
            <person name="Castelle C.J."/>
            <person name="Probst A.J."/>
            <person name="Thomas B.C."/>
            <person name="Singh A."/>
            <person name="Wilkins M.J."/>
            <person name="Karaoz U."/>
            <person name="Brodie E.L."/>
            <person name="Williams K.H."/>
            <person name="Hubbard S.S."/>
            <person name="Banfield J.F."/>
        </authorList>
    </citation>
    <scope>NUCLEOTIDE SEQUENCE [LARGE SCALE GENOMIC DNA]</scope>
</reference>
<comment type="caution">
    <text evidence="2">The sequence shown here is derived from an EMBL/GenBank/DDBJ whole genome shotgun (WGS) entry which is preliminary data.</text>
</comment>
<dbReference type="GO" id="GO:0003677">
    <property type="term" value="F:DNA binding"/>
    <property type="evidence" value="ECO:0007669"/>
    <property type="project" value="InterPro"/>
</dbReference>
<dbReference type="Pfam" id="PF12728">
    <property type="entry name" value="HTH_17"/>
    <property type="match status" value="1"/>
</dbReference>
<dbReference type="InterPro" id="IPR010093">
    <property type="entry name" value="SinI_DNA-bd"/>
</dbReference>
<dbReference type="Proteomes" id="UP000178046">
    <property type="component" value="Unassembled WGS sequence"/>
</dbReference>
<dbReference type="EMBL" id="MFIA01000011">
    <property type="protein sequence ID" value="OGF82910.1"/>
    <property type="molecule type" value="Genomic_DNA"/>
</dbReference>
<protein>
    <recommendedName>
        <fullName evidence="1">Helix-turn-helix domain-containing protein</fullName>
    </recommendedName>
</protein>
<dbReference type="SUPFAM" id="SSF46955">
    <property type="entry name" value="Putative DNA-binding domain"/>
    <property type="match status" value="1"/>
</dbReference>
<evidence type="ECO:0000313" key="3">
    <source>
        <dbReference type="Proteomes" id="UP000178046"/>
    </source>
</evidence>
<sequence length="67" mass="7710">MNFDPKSEALMSVGDLAKKLNVSVPTVYRFMTQRKIAFYKVGGRIRFTNADLELFLQRNRIEVIGSK</sequence>
<dbReference type="NCBIfam" id="TIGR01764">
    <property type="entry name" value="excise"/>
    <property type="match status" value="1"/>
</dbReference>